<dbReference type="SUPFAM" id="SSF63867">
    <property type="entry name" value="MoeA C-terminal domain-like"/>
    <property type="match status" value="1"/>
</dbReference>
<dbReference type="Gene3D" id="3.90.105.10">
    <property type="entry name" value="Molybdopterin biosynthesis moea protein, domain 2"/>
    <property type="match status" value="1"/>
</dbReference>
<proteinExistence type="inferred from homology"/>
<dbReference type="PROSITE" id="PS01079">
    <property type="entry name" value="MOCF_BIOSYNTHESIS_2"/>
    <property type="match status" value="1"/>
</dbReference>
<evidence type="ECO:0000256" key="5">
    <source>
        <dbReference type="ARBA" id="ARBA00022505"/>
    </source>
</evidence>
<evidence type="ECO:0000256" key="9">
    <source>
        <dbReference type="ARBA" id="ARBA00023150"/>
    </source>
</evidence>
<reference evidence="14" key="1">
    <citation type="journal article" date="2020" name="Appl. Environ. Microbiol.">
        <title>Diazotrophic Anaeromyxobacter Isolates from Soils.</title>
        <authorList>
            <person name="Masuda Y."/>
            <person name="Yamanaka H."/>
            <person name="Xu Z.X."/>
            <person name="Shiratori Y."/>
            <person name="Aono T."/>
            <person name="Amachi S."/>
            <person name="Senoo K."/>
            <person name="Itoh H."/>
        </authorList>
    </citation>
    <scope>NUCLEOTIDE SEQUENCE [LARGE SCALE GENOMIC DNA]</scope>
    <source>
        <strain evidence="14">R267</strain>
    </source>
</reference>
<dbReference type="FunFam" id="3.40.980.10:FF:000004">
    <property type="entry name" value="Molybdopterin molybdenumtransferase"/>
    <property type="match status" value="1"/>
</dbReference>
<evidence type="ECO:0000256" key="4">
    <source>
        <dbReference type="ARBA" id="ARBA00010763"/>
    </source>
</evidence>
<evidence type="ECO:0000256" key="1">
    <source>
        <dbReference type="ARBA" id="ARBA00001946"/>
    </source>
</evidence>
<evidence type="ECO:0000256" key="7">
    <source>
        <dbReference type="ARBA" id="ARBA00022723"/>
    </source>
</evidence>
<dbReference type="AlphaFoldDB" id="A0A7I9VJP8"/>
<comment type="cofactor">
    <cofactor evidence="1 11">
        <name>Mg(2+)</name>
        <dbReference type="ChEBI" id="CHEBI:18420"/>
    </cofactor>
</comment>
<dbReference type="RefSeq" id="WP_235969471.1">
    <property type="nucleotide sequence ID" value="NZ_BJTG01000002.1"/>
</dbReference>
<keyword evidence="8 11" id="KW-0460">Magnesium</keyword>
<dbReference type="InterPro" id="IPR005110">
    <property type="entry name" value="MoeA_linker/N"/>
</dbReference>
<sequence length="404" mass="41857">MLEPDAARARILAALEDVAPLPPERVSLAEALGRALAEPVLAPRALPPFDSSQMDGYALRAADARAPGARLRVAFEVYAGSVPPPLPEGACCRIFTGAPVPAGADAVEMQEEVARQGAFARFRRAAEPGRFVRPAGSDLALGAVALEAGAAVDAGATGLAAALGRTELAVYRRPRVGLLATGDELVPVDRPPAAGQILDSNSHALAAACREAGAVPLLLPFARDERGSLRRALAAARGLDALVSTGGVSVGEKDLVKEAVEAAGARLDFWKVAMKPGKPVAFGRWGRTAVFGLPGNPASALVTFELFVRPALRRLAGLPGTGRVRLPARLAEPASKPAGLTHFLRARATVRAGQLWVEPLRSQASGHLTSVTGFEALAVLPSAATRLRRGAAVEAILLAPPREP</sequence>
<dbReference type="EMBL" id="BJTG01000002">
    <property type="protein sequence ID" value="GEJ56398.1"/>
    <property type="molecule type" value="Genomic_DNA"/>
</dbReference>
<comment type="function">
    <text evidence="2 11">Catalyzes the insertion of molybdate into adenylated molybdopterin with the concomitant release of AMP.</text>
</comment>
<keyword evidence="14" id="KW-1185">Reference proteome</keyword>
<dbReference type="InterPro" id="IPR038987">
    <property type="entry name" value="MoeA-like"/>
</dbReference>
<dbReference type="SUPFAM" id="SSF53218">
    <property type="entry name" value="Molybdenum cofactor biosynthesis proteins"/>
    <property type="match status" value="1"/>
</dbReference>
<dbReference type="InterPro" id="IPR036425">
    <property type="entry name" value="MoaB/Mog-like_dom_sf"/>
</dbReference>
<dbReference type="EC" id="2.10.1.1" evidence="11"/>
<dbReference type="UniPathway" id="UPA00344"/>
<evidence type="ECO:0000313" key="14">
    <source>
        <dbReference type="Proteomes" id="UP000503640"/>
    </source>
</evidence>
<dbReference type="SMART" id="SM00852">
    <property type="entry name" value="MoCF_biosynth"/>
    <property type="match status" value="1"/>
</dbReference>
<comment type="catalytic activity">
    <reaction evidence="10">
        <text>adenylyl-molybdopterin + molybdate = Mo-molybdopterin + AMP + H(+)</text>
        <dbReference type="Rhea" id="RHEA:35047"/>
        <dbReference type="ChEBI" id="CHEBI:15378"/>
        <dbReference type="ChEBI" id="CHEBI:36264"/>
        <dbReference type="ChEBI" id="CHEBI:62727"/>
        <dbReference type="ChEBI" id="CHEBI:71302"/>
        <dbReference type="ChEBI" id="CHEBI:456215"/>
        <dbReference type="EC" id="2.10.1.1"/>
    </reaction>
</comment>
<dbReference type="Pfam" id="PF00994">
    <property type="entry name" value="MoCF_biosynth"/>
    <property type="match status" value="1"/>
</dbReference>
<evidence type="ECO:0000256" key="2">
    <source>
        <dbReference type="ARBA" id="ARBA00002901"/>
    </source>
</evidence>
<dbReference type="Pfam" id="PF03453">
    <property type="entry name" value="MoeA_N"/>
    <property type="match status" value="1"/>
</dbReference>
<evidence type="ECO:0000256" key="3">
    <source>
        <dbReference type="ARBA" id="ARBA00005046"/>
    </source>
</evidence>
<keyword evidence="6 11" id="KW-0808">Transferase</keyword>
<dbReference type="PANTHER" id="PTHR10192">
    <property type="entry name" value="MOLYBDOPTERIN BIOSYNTHESIS PROTEIN"/>
    <property type="match status" value="1"/>
</dbReference>
<organism evidence="13 14">
    <name type="scientific">Anaeromyxobacter diazotrophicus</name>
    <dbReference type="NCBI Taxonomy" id="2590199"/>
    <lineage>
        <taxon>Bacteria</taxon>
        <taxon>Pseudomonadati</taxon>
        <taxon>Myxococcota</taxon>
        <taxon>Myxococcia</taxon>
        <taxon>Myxococcales</taxon>
        <taxon>Cystobacterineae</taxon>
        <taxon>Anaeromyxobacteraceae</taxon>
        <taxon>Anaeromyxobacter</taxon>
    </lineage>
</organism>
<dbReference type="Gene3D" id="2.170.190.11">
    <property type="entry name" value="Molybdopterin biosynthesis moea protein, domain 3"/>
    <property type="match status" value="1"/>
</dbReference>
<evidence type="ECO:0000256" key="10">
    <source>
        <dbReference type="ARBA" id="ARBA00047317"/>
    </source>
</evidence>
<comment type="similarity">
    <text evidence="4 11">Belongs to the MoeA family.</text>
</comment>
<dbReference type="InterPro" id="IPR001453">
    <property type="entry name" value="MoaB/Mog_dom"/>
</dbReference>
<keyword evidence="9 11" id="KW-0501">Molybdenum cofactor biosynthesis</keyword>
<protein>
    <recommendedName>
        <fullName evidence="11">Molybdopterin molybdenumtransferase</fullName>
        <ecNumber evidence="11">2.10.1.1</ecNumber>
    </recommendedName>
</protein>
<accession>A0A7I9VJP8</accession>
<dbReference type="InterPro" id="IPR036688">
    <property type="entry name" value="MoeA_C_domain_IV_sf"/>
</dbReference>
<dbReference type="Gene3D" id="2.40.340.10">
    <property type="entry name" value="MoeA, C-terminal, domain IV"/>
    <property type="match status" value="1"/>
</dbReference>
<dbReference type="GO" id="GO:0006777">
    <property type="term" value="P:Mo-molybdopterin cofactor biosynthetic process"/>
    <property type="evidence" value="ECO:0007669"/>
    <property type="project" value="UniProtKB-UniRule"/>
</dbReference>
<dbReference type="InterPro" id="IPR008284">
    <property type="entry name" value="MoCF_biosynth_CS"/>
</dbReference>
<feature type="domain" description="MoaB/Mog" evidence="12">
    <location>
        <begin position="177"/>
        <end position="314"/>
    </location>
</feature>
<dbReference type="PANTHER" id="PTHR10192:SF5">
    <property type="entry name" value="GEPHYRIN"/>
    <property type="match status" value="1"/>
</dbReference>
<dbReference type="SUPFAM" id="SSF63882">
    <property type="entry name" value="MoeA N-terminal region -like"/>
    <property type="match status" value="1"/>
</dbReference>
<name>A0A7I9VJP8_9BACT</name>
<dbReference type="Gene3D" id="3.40.980.10">
    <property type="entry name" value="MoaB/Mog-like domain"/>
    <property type="match status" value="1"/>
</dbReference>
<dbReference type="InterPro" id="IPR005111">
    <property type="entry name" value="MoeA_C_domain_IV"/>
</dbReference>
<keyword evidence="5 11" id="KW-0500">Molybdenum</keyword>
<dbReference type="Pfam" id="PF03454">
    <property type="entry name" value="MoeA_C"/>
    <property type="match status" value="1"/>
</dbReference>
<evidence type="ECO:0000256" key="11">
    <source>
        <dbReference type="RuleBase" id="RU365090"/>
    </source>
</evidence>
<dbReference type="GO" id="GO:0046872">
    <property type="term" value="F:metal ion binding"/>
    <property type="evidence" value="ECO:0007669"/>
    <property type="project" value="UniProtKB-UniRule"/>
</dbReference>
<gene>
    <name evidence="13" type="primary">moeA_1</name>
    <name evidence="13" type="ORF">AMYX_11390</name>
</gene>
<keyword evidence="7 11" id="KW-0479">Metal-binding</keyword>
<evidence type="ECO:0000256" key="8">
    <source>
        <dbReference type="ARBA" id="ARBA00022842"/>
    </source>
</evidence>
<comment type="caution">
    <text evidence="13">The sequence shown here is derived from an EMBL/GenBank/DDBJ whole genome shotgun (WGS) entry which is preliminary data.</text>
</comment>
<evidence type="ECO:0000313" key="13">
    <source>
        <dbReference type="EMBL" id="GEJ56398.1"/>
    </source>
</evidence>
<dbReference type="Proteomes" id="UP000503640">
    <property type="component" value="Unassembled WGS sequence"/>
</dbReference>
<evidence type="ECO:0000259" key="12">
    <source>
        <dbReference type="SMART" id="SM00852"/>
    </source>
</evidence>
<dbReference type="GO" id="GO:0005829">
    <property type="term" value="C:cytosol"/>
    <property type="evidence" value="ECO:0007669"/>
    <property type="project" value="TreeGrafter"/>
</dbReference>
<dbReference type="NCBIfam" id="TIGR00177">
    <property type="entry name" value="molyb_syn"/>
    <property type="match status" value="1"/>
</dbReference>
<dbReference type="InterPro" id="IPR036135">
    <property type="entry name" value="MoeA_linker/N_sf"/>
</dbReference>
<evidence type="ECO:0000256" key="6">
    <source>
        <dbReference type="ARBA" id="ARBA00022679"/>
    </source>
</evidence>
<comment type="pathway">
    <text evidence="3 11">Cofactor biosynthesis; molybdopterin biosynthesis.</text>
</comment>
<dbReference type="GO" id="GO:0061599">
    <property type="term" value="F:molybdopterin molybdotransferase activity"/>
    <property type="evidence" value="ECO:0007669"/>
    <property type="project" value="UniProtKB-UniRule"/>
</dbReference>
<dbReference type="NCBIfam" id="NF045515">
    <property type="entry name" value="Glp_gephyrin"/>
    <property type="match status" value="1"/>
</dbReference>
<dbReference type="CDD" id="cd00887">
    <property type="entry name" value="MoeA"/>
    <property type="match status" value="1"/>
</dbReference>